<feature type="compositionally biased region" description="Basic and acidic residues" evidence="1">
    <location>
        <begin position="8"/>
        <end position="22"/>
    </location>
</feature>
<protein>
    <submittedName>
        <fullName evidence="2">CU044_5270 family protein</fullName>
    </submittedName>
</protein>
<evidence type="ECO:0000256" key="1">
    <source>
        <dbReference type="SAM" id="MobiDB-lite"/>
    </source>
</evidence>
<dbReference type="RefSeq" id="WP_369248315.1">
    <property type="nucleotide sequence ID" value="NZ_CP163443.1"/>
</dbReference>
<feature type="region of interest" description="Disordered" evidence="1">
    <location>
        <begin position="1"/>
        <end position="22"/>
    </location>
</feature>
<dbReference type="AlphaFoldDB" id="A0AB39RQG0"/>
<accession>A0AB39RQG0</accession>
<organism evidence="2">
    <name type="scientific">Streptomyces sp. R41</name>
    <dbReference type="NCBI Taxonomy" id="3238632"/>
    <lineage>
        <taxon>Bacteria</taxon>
        <taxon>Bacillati</taxon>
        <taxon>Actinomycetota</taxon>
        <taxon>Actinomycetes</taxon>
        <taxon>Kitasatosporales</taxon>
        <taxon>Streptomycetaceae</taxon>
        <taxon>Streptomyces</taxon>
    </lineage>
</organism>
<dbReference type="InterPro" id="IPR047789">
    <property type="entry name" value="CU044_5270-like"/>
</dbReference>
<name>A0AB39RQG0_9ACTN</name>
<proteinExistence type="predicted"/>
<evidence type="ECO:0000313" key="2">
    <source>
        <dbReference type="EMBL" id="XDQ55129.1"/>
    </source>
</evidence>
<sequence length="321" mass="35020">MDDLTSVRGDDPTSVREHDLASVRELEADTPPLTDEARAAARTRLLNAITRETRGGTADALSRRLVFRVAIAATAAAAVAGTTVVAVHGKDSDDAPRMTTLSAAQVLHKAADRSRSDGSDLPIPRNDQYLYTKEVTTRTWLKSGKVEKFTDESWLSVDGSKASRYSYEGRILDEPPLTKHEVRWPPTEYAKLKKWPTDPDELLKALKHGGDDSDMTNNMAFMDAVLLMRGPRVMPPGLQAAAFEAVAKLPGIVIDHDEVDALGRHGIGISYPKATFAFVFDRETYAYLGLRQTGSTSGGTKYKQVKGLVKAAVVDKLGQRP</sequence>
<dbReference type="NCBIfam" id="NF038083">
    <property type="entry name" value="CU044_5270_fam"/>
    <property type="match status" value="1"/>
</dbReference>
<reference evidence="2" key="1">
    <citation type="submission" date="2024-07" db="EMBL/GenBank/DDBJ databases">
        <authorList>
            <person name="Yu S.T."/>
        </authorList>
    </citation>
    <scope>NUCLEOTIDE SEQUENCE</scope>
    <source>
        <strain evidence="2">R41</strain>
    </source>
</reference>
<dbReference type="EMBL" id="CP163443">
    <property type="protein sequence ID" value="XDQ55129.1"/>
    <property type="molecule type" value="Genomic_DNA"/>
</dbReference>
<gene>
    <name evidence="2" type="ORF">AB5J53_27450</name>
</gene>